<accession>A0A2S5RHY7</accession>
<dbReference type="AlphaFoldDB" id="A0A2S5RHY7"/>
<sequence length="98" mass="10857">MDTQGIVHGTVYDANHRREGAMLLCNTIPTVKSVFVDAGYGKTMLAFVRNGLNKTIEISEPQDRLCSPKDRSLNEPLLGSIIIQDCLKRTKSCSSCRK</sequence>
<proteinExistence type="predicted"/>
<dbReference type="OrthoDB" id="8516583at2"/>
<protein>
    <submittedName>
        <fullName evidence="1">Uncharacterized protein</fullName>
    </submittedName>
</protein>
<gene>
    <name evidence="1" type="ORF">HCUR_00101</name>
</gene>
<reference evidence="1 2" key="1">
    <citation type="submission" date="2017-11" db="EMBL/GenBank/DDBJ databases">
        <title>Comparative genomic analysis of Holospora spp., intranuclear symbionts of paramecia.</title>
        <authorList>
            <person name="Garushyants S.K."/>
            <person name="Beliavskaya A."/>
            <person name="Malko D.B."/>
            <person name="Logacheva M.D."/>
            <person name="Rautian M.S."/>
            <person name="Gelfand M.S."/>
        </authorList>
    </citation>
    <scope>NUCLEOTIDE SEQUENCE [LARGE SCALE GENOMIC DNA]</scope>
    <source>
        <strain evidence="2">02AZ16</strain>
    </source>
</reference>
<organism evidence="1 2">
    <name type="scientific">Holospora curviuscula</name>
    <dbReference type="NCBI Taxonomy" id="1082868"/>
    <lineage>
        <taxon>Bacteria</taxon>
        <taxon>Pseudomonadati</taxon>
        <taxon>Pseudomonadota</taxon>
        <taxon>Alphaproteobacteria</taxon>
        <taxon>Holosporales</taxon>
        <taxon>Holosporaceae</taxon>
        <taxon>Holospora</taxon>
    </lineage>
</organism>
<name>A0A2S5RHY7_9PROT</name>
<evidence type="ECO:0000313" key="1">
    <source>
        <dbReference type="EMBL" id="PPE06887.1"/>
    </source>
</evidence>
<dbReference type="Proteomes" id="UP000239425">
    <property type="component" value="Unassembled WGS sequence"/>
</dbReference>
<evidence type="ECO:0000313" key="2">
    <source>
        <dbReference type="Proteomes" id="UP000239425"/>
    </source>
</evidence>
<dbReference type="EMBL" id="PHHC01000014">
    <property type="protein sequence ID" value="PPE06887.1"/>
    <property type="molecule type" value="Genomic_DNA"/>
</dbReference>
<keyword evidence="2" id="KW-1185">Reference proteome</keyword>
<comment type="caution">
    <text evidence="1">The sequence shown here is derived from an EMBL/GenBank/DDBJ whole genome shotgun (WGS) entry which is preliminary data.</text>
</comment>
<dbReference type="RefSeq" id="WP_104206290.1">
    <property type="nucleotide sequence ID" value="NZ_PHHC01000014.1"/>
</dbReference>